<organism evidence="3 4">
    <name type="scientific">Tetrapyrgos nigripes</name>
    <dbReference type="NCBI Taxonomy" id="182062"/>
    <lineage>
        <taxon>Eukaryota</taxon>
        <taxon>Fungi</taxon>
        <taxon>Dikarya</taxon>
        <taxon>Basidiomycota</taxon>
        <taxon>Agaricomycotina</taxon>
        <taxon>Agaricomycetes</taxon>
        <taxon>Agaricomycetidae</taxon>
        <taxon>Agaricales</taxon>
        <taxon>Marasmiineae</taxon>
        <taxon>Marasmiaceae</taxon>
        <taxon>Tetrapyrgos</taxon>
    </lineage>
</organism>
<comment type="caution">
    <text evidence="3">The sequence shown here is derived from an EMBL/GenBank/DDBJ whole genome shotgun (WGS) entry which is preliminary data.</text>
</comment>
<dbReference type="OrthoDB" id="2107166at2759"/>
<keyword evidence="4" id="KW-1185">Reference proteome</keyword>
<dbReference type="Gene3D" id="3.10.350.10">
    <property type="entry name" value="LysM domain"/>
    <property type="match status" value="1"/>
</dbReference>
<feature type="domain" description="LysM" evidence="2">
    <location>
        <begin position="158"/>
        <end position="208"/>
    </location>
</feature>
<feature type="region of interest" description="Disordered" evidence="1">
    <location>
        <begin position="97"/>
        <end position="157"/>
    </location>
</feature>
<dbReference type="CDD" id="cd00118">
    <property type="entry name" value="LysM"/>
    <property type="match status" value="1"/>
</dbReference>
<dbReference type="Pfam" id="PF01476">
    <property type="entry name" value="LysM"/>
    <property type="match status" value="1"/>
</dbReference>
<reference evidence="3 4" key="1">
    <citation type="journal article" date="2020" name="ISME J.">
        <title>Uncovering the hidden diversity of litter-decomposition mechanisms in mushroom-forming fungi.</title>
        <authorList>
            <person name="Floudas D."/>
            <person name="Bentzer J."/>
            <person name="Ahren D."/>
            <person name="Johansson T."/>
            <person name="Persson P."/>
            <person name="Tunlid A."/>
        </authorList>
    </citation>
    <scope>NUCLEOTIDE SEQUENCE [LARGE SCALE GENOMIC DNA]</scope>
    <source>
        <strain evidence="3 4">CBS 291.85</strain>
    </source>
</reference>
<dbReference type="Proteomes" id="UP000559256">
    <property type="component" value="Unassembled WGS sequence"/>
</dbReference>
<proteinExistence type="predicted"/>
<gene>
    <name evidence="3" type="ORF">D9758_003801</name>
</gene>
<dbReference type="PROSITE" id="PS51782">
    <property type="entry name" value="LYSM"/>
    <property type="match status" value="1"/>
</dbReference>
<feature type="region of interest" description="Disordered" evidence="1">
    <location>
        <begin position="310"/>
        <end position="331"/>
    </location>
</feature>
<accession>A0A8H5GME4</accession>
<dbReference type="SUPFAM" id="SSF54106">
    <property type="entry name" value="LysM domain"/>
    <property type="match status" value="1"/>
</dbReference>
<evidence type="ECO:0000256" key="1">
    <source>
        <dbReference type="SAM" id="MobiDB-lite"/>
    </source>
</evidence>
<sequence length="331" mass="36023">MTASKFDLNAITSLCLACSSSLPPKASVDSVFVTPCCRQPICHACSSKNPRLTRYNPCLSCLGGVDVVNARAVIPTQSSKTAKAALQSETNIDGAVRDEDTYVIGEDEDDDGLDGELDSNPPPPYLSSPDSSPGTNSLPDELSSSEQIDPSVNPHNPYQYYIKKGDTLQGIALKFGVDGRELCRLNKLPPSALSTTPHILHTRGVITLPPNARLFDKQGNQFSNDPKTIEEENARAVRRIRHQAEGRLQFITHEADWRVAKAYVALAEDPDELAMYDVKRKENGSVGLNLGPHSSSLSAAAVDRYLEDEEWEKTEGKNMSIPSFPGIPNKS</sequence>
<dbReference type="InterPro" id="IPR036779">
    <property type="entry name" value="LysM_dom_sf"/>
</dbReference>
<name>A0A8H5GME4_9AGAR</name>
<dbReference type="EMBL" id="JAACJM010000019">
    <property type="protein sequence ID" value="KAF5367436.1"/>
    <property type="molecule type" value="Genomic_DNA"/>
</dbReference>
<evidence type="ECO:0000313" key="4">
    <source>
        <dbReference type="Proteomes" id="UP000559256"/>
    </source>
</evidence>
<dbReference type="AlphaFoldDB" id="A0A8H5GME4"/>
<evidence type="ECO:0000259" key="2">
    <source>
        <dbReference type="PROSITE" id="PS51782"/>
    </source>
</evidence>
<dbReference type="InterPro" id="IPR018392">
    <property type="entry name" value="LysM"/>
</dbReference>
<feature type="compositionally biased region" description="Acidic residues" evidence="1">
    <location>
        <begin position="105"/>
        <end position="117"/>
    </location>
</feature>
<feature type="compositionally biased region" description="Polar residues" evidence="1">
    <location>
        <begin position="134"/>
        <end position="156"/>
    </location>
</feature>
<protein>
    <recommendedName>
        <fullName evidence="2">LysM domain-containing protein</fullName>
    </recommendedName>
</protein>
<evidence type="ECO:0000313" key="3">
    <source>
        <dbReference type="EMBL" id="KAF5367436.1"/>
    </source>
</evidence>